<evidence type="ECO:0000259" key="3">
    <source>
        <dbReference type="Pfam" id="PF04536"/>
    </source>
</evidence>
<reference evidence="4 5" key="1">
    <citation type="submission" date="2010-07" db="EMBL/GenBank/DDBJ databases">
        <authorList>
            <person name="Muzny D."/>
            <person name="Qin X."/>
            <person name="Deng J."/>
            <person name="Jiang H."/>
            <person name="Liu Y."/>
            <person name="Qu J."/>
            <person name="Song X.-Z."/>
            <person name="Zhang L."/>
            <person name="Thornton R."/>
            <person name="Coyle M."/>
            <person name="Francisco L."/>
            <person name="Jackson L."/>
            <person name="Javaid M."/>
            <person name="Korchina V."/>
            <person name="Kovar C."/>
            <person name="Mata R."/>
            <person name="Mathew T."/>
            <person name="Ngo R."/>
            <person name="Nguyen L."/>
            <person name="Nguyen N."/>
            <person name="Okwuonu G."/>
            <person name="Ongeri F."/>
            <person name="Pham C."/>
            <person name="Simmons D."/>
            <person name="Wilczek-Boney K."/>
            <person name="Hale W."/>
            <person name="Jakkamsetti A."/>
            <person name="Pham P."/>
            <person name="Ruth R."/>
            <person name="San Lucas F."/>
            <person name="Warren J."/>
            <person name="Zhang J."/>
            <person name="Zhao Z."/>
            <person name="Zhou C."/>
            <person name="Zhu D."/>
            <person name="Lee S."/>
            <person name="Bess C."/>
            <person name="Blankenburg K."/>
            <person name="Forbes L."/>
            <person name="Fu Q."/>
            <person name="Gubbala S."/>
            <person name="Hirani K."/>
            <person name="Jayaseelan J.C."/>
            <person name="Lara F."/>
            <person name="Munidasa M."/>
            <person name="Palculict T."/>
            <person name="Patil S."/>
            <person name="Pu L.-L."/>
            <person name="Saada N."/>
            <person name="Tang L."/>
            <person name="Weissenberger G."/>
            <person name="Zhu Y."/>
            <person name="Hemphill L."/>
            <person name="Shang Y."/>
            <person name="Youmans B."/>
            <person name="Ayvaz T."/>
            <person name="Ross M."/>
            <person name="Santibanez J."/>
            <person name="Aqrawi P."/>
            <person name="Gross S."/>
            <person name="Joshi V."/>
            <person name="Fowler G."/>
            <person name="Nazareth L."/>
            <person name="Reid J."/>
            <person name="Worley K."/>
            <person name="Petrosino J."/>
            <person name="Highlander S."/>
            <person name="Gibbs R."/>
        </authorList>
    </citation>
    <scope>NUCLEOTIDE SEQUENCE [LARGE SCALE GENOMIC DNA]</scope>
    <source>
        <strain evidence="4 5">ATCC BAA-1640</strain>
    </source>
</reference>
<dbReference type="AlphaFoldDB" id="E0NLK5"/>
<dbReference type="EMBL" id="AEEH01000039">
    <property type="protein sequence ID" value="EFM25395.1"/>
    <property type="molecule type" value="Genomic_DNA"/>
</dbReference>
<dbReference type="PANTHER" id="PTHR30373">
    <property type="entry name" value="UPF0603 PROTEIN YGCG"/>
    <property type="match status" value="1"/>
</dbReference>
<evidence type="ECO:0000313" key="5">
    <source>
        <dbReference type="Proteomes" id="UP000003280"/>
    </source>
</evidence>
<name>E0NLK5_9FIRM</name>
<dbReference type="PANTHER" id="PTHR30373:SF2">
    <property type="entry name" value="UPF0603 PROTEIN YGCG"/>
    <property type="match status" value="1"/>
</dbReference>
<keyword evidence="5" id="KW-1185">Reference proteome</keyword>
<feature type="signal peptide" evidence="2">
    <location>
        <begin position="1"/>
        <end position="25"/>
    </location>
</feature>
<organism evidence="4 5">
    <name type="scientific">Peptoniphilus duerdenii ATCC BAA-1640</name>
    <dbReference type="NCBI Taxonomy" id="862517"/>
    <lineage>
        <taxon>Bacteria</taxon>
        <taxon>Bacillati</taxon>
        <taxon>Bacillota</taxon>
        <taxon>Tissierellia</taxon>
        <taxon>Tissierellales</taxon>
        <taxon>Peptoniphilaceae</taxon>
        <taxon>Peptoniphilus</taxon>
    </lineage>
</organism>
<dbReference type="InterPro" id="IPR007621">
    <property type="entry name" value="TPM_dom"/>
</dbReference>
<sequence length="280" mass="30910">MIKNKMKRIILSIILLMSLTMGTFAEKDVWVPDPKDAKGYVYDEMGILSETSIEYINETNYDLEKKTGAQIGVMIVKSLQGYDGNSYGVKIFDKWKFGNKENNGLLILLSIPEGSLTIMPGYRTEGWVPDAVADTIRRNASKLFPPGDRTGENKEAYEEGILEIYNEVLEKYKQEYDIEIERSVPASFSPDDEFSDISPIRIIMFVIIILIILSTNNRRRKYRRRYRRNIFYDDDDFGGGFGGFFGGGGFGGGSSGSSGGFGGFSGGGGSTGGGGSSGSW</sequence>
<keyword evidence="2" id="KW-0732">Signal</keyword>
<comment type="caution">
    <text evidence="4">The sequence shown here is derived from an EMBL/GenBank/DDBJ whole genome shotgun (WGS) entry which is preliminary data.</text>
</comment>
<feature type="chain" id="PRO_5038550718" description="TPM domain-containing protein" evidence="2">
    <location>
        <begin position="26"/>
        <end position="280"/>
    </location>
</feature>
<keyword evidence="1" id="KW-0472">Membrane</keyword>
<dbReference type="Pfam" id="PF04536">
    <property type="entry name" value="TPM_phosphatase"/>
    <property type="match status" value="1"/>
</dbReference>
<dbReference type="HOGENOM" id="CLU_035211_2_1_9"/>
<dbReference type="eggNOG" id="COG1512">
    <property type="taxonomic scope" value="Bacteria"/>
</dbReference>
<gene>
    <name evidence="4" type="ORF">HMPREF9225_1044</name>
</gene>
<feature type="transmembrane region" description="Helical" evidence="1">
    <location>
        <begin position="197"/>
        <end position="215"/>
    </location>
</feature>
<dbReference type="STRING" id="862517.HMPREF9225_1044"/>
<keyword evidence="1" id="KW-1133">Transmembrane helix</keyword>
<protein>
    <recommendedName>
        <fullName evidence="3">TPM domain-containing protein</fullName>
    </recommendedName>
</protein>
<evidence type="ECO:0000313" key="4">
    <source>
        <dbReference type="EMBL" id="EFM25395.1"/>
    </source>
</evidence>
<accession>E0NLK5</accession>
<keyword evidence="1" id="KW-0812">Transmembrane</keyword>
<evidence type="ECO:0000256" key="1">
    <source>
        <dbReference type="SAM" id="Phobius"/>
    </source>
</evidence>
<dbReference type="Proteomes" id="UP000003280">
    <property type="component" value="Unassembled WGS sequence"/>
</dbReference>
<dbReference type="Gene3D" id="3.10.310.50">
    <property type="match status" value="1"/>
</dbReference>
<dbReference type="RefSeq" id="WP_008901858.1">
    <property type="nucleotide sequence ID" value="NZ_GL397071.1"/>
</dbReference>
<evidence type="ECO:0000256" key="2">
    <source>
        <dbReference type="SAM" id="SignalP"/>
    </source>
</evidence>
<feature type="domain" description="TPM" evidence="3">
    <location>
        <begin position="41"/>
        <end position="146"/>
    </location>
</feature>
<proteinExistence type="predicted"/>